<evidence type="ECO:0000256" key="1">
    <source>
        <dbReference type="ARBA" id="ARBA00012513"/>
    </source>
</evidence>
<feature type="compositionally biased region" description="Basic residues" evidence="5">
    <location>
        <begin position="289"/>
        <end position="308"/>
    </location>
</feature>
<dbReference type="CDD" id="cd06627">
    <property type="entry name" value="STKc_Cdc7_like"/>
    <property type="match status" value="1"/>
</dbReference>
<dbReference type="InterPro" id="IPR016024">
    <property type="entry name" value="ARM-type_fold"/>
</dbReference>
<name>A0A9Q0LF47_ANAIG</name>
<evidence type="ECO:0000313" key="8">
    <source>
        <dbReference type="Proteomes" id="UP001149090"/>
    </source>
</evidence>
<keyword evidence="2 4" id="KW-0547">Nucleotide-binding</keyword>
<dbReference type="OMA" id="VKQIKLV"/>
<evidence type="ECO:0000256" key="5">
    <source>
        <dbReference type="SAM" id="MobiDB-lite"/>
    </source>
</evidence>
<dbReference type="InterPro" id="IPR050629">
    <property type="entry name" value="STE20/SPS1-PAK"/>
</dbReference>
<feature type="region of interest" description="Disordered" evidence="5">
    <location>
        <begin position="282"/>
        <end position="361"/>
    </location>
</feature>
<dbReference type="PANTHER" id="PTHR48012">
    <property type="entry name" value="STERILE20-LIKE KINASE, ISOFORM B-RELATED"/>
    <property type="match status" value="1"/>
</dbReference>
<dbReference type="InterPro" id="IPR017441">
    <property type="entry name" value="Protein_kinase_ATP_BS"/>
</dbReference>
<comment type="caution">
    <text evidence="7">The sequence shown here is derived from an EMBL/GenBank/DDBJ whole genome shotgun (WGS) entry which is preliminary data.</text>
</comment>
<organism evidence="7 8">
    <name type="scientific">Anaeramoeba ignava</name>
    <name type="common">Anaerobic marine amoeba</name>
    <dbReference type="NCBI Taxonomy" id="1746090"/>
    <lineage>
        <taxon>Eukaryota</taxon>
        <taxon>Metamonada</taxon>
        <taxon>Anaeramoebidae</taxon>
        <taxon>Anaeramoeba</taxon>
    </lineage>
</organism>
<keyword evidence="8" id="KW-1185">Reference proteome</keyword>
<dbReference type="Proteomes" id="UP001149090">
    <property type="component" value="Unassembled WGS sequence"/>
</dbReference>
<evidence type="ECO:0000313" key="7">
    <source>
        <dbReference type="EMBL" id="KAJ5071692.1"/>
    </source>
</evidence>
<dbReference type="Gene3D" id="1.10.510.10">
    <property type="entry name" value="Transferase(Phosphotransferase) domain 1"/>
    <property type="match status" value="1"/>
</dbReference>
<evidence type="ECO:0000256" key="4">
    <source>
        <dbReference type="PROSITE-ProRule" id="PRU10141"/>
    </source>
</evidence>
<dbReference type="Pfam" id="PF00069">
    <property type="entry name" value="Pkinase"/>
    <property type="match status" value="1"/>
</dbReference>
<sequence length="1093" mass="125386">MSNQDQKKEIIKTKSRHGGKESAQFQIGEIIGRGAFGAVYKGFNISTGEFVAIKRISLTKIPKDELKSTMMEIDLLMKLHHENIVKYIGFSKSREYLNIVLEYIENGSLQNIMKKFGNFPENLVAKYMFQTLKGLEYLHKQGVIHRDIKGANILSTKESMIKLTDFGIATKLGESDQTGNALGTPFWMAPEIIELTPATPACDIWSLGCTAIELLTGKPPYFDLTQMQALYRIVQDDMPPLPDGISPELKDFLTQCFQKDPFLRVSATRLLEHDWIQSAVNENYQSEKQKKRHRRKRHHKKKSHSSRRNKLEQPQQLAPDNDDDFELDLSQSGDDLKLKLEQKQKPPPPKITNIKPQDVKLSPLQPTKSKIINKFAENDLDDFFDDLEGDFFESKKPDEGNTKPSPLKNHLSKRYFNANLGVSVPELMLEETQNNLQKFAEKTNFDEDFVDDFDNFDTQKLSKPKLTPQKETVKFPALEDDKEDVNLFEKLNKFKEDKNDNVVEELVFDDDDDDDDEDPEDLKARDRQTKLSNDILNLISKLQPEEKPQTILSVCNDLYEIFQNNPETKNYLITHHGVIPIMEMLELSNTEVLQTILKVVNKIIENNNVIQENLCLIGGIPAIMRFCSNEFSSDIREQAAQFVHEMCHTSRMTLQMFIACRGLPVLVDLLGIDYQKQKEIIFNTIIDIEAVFQLKSPTPKNDFCRLFAKGGLLLPLVRVLRKLNSDFLSSSGQKVQPKIVKRSNRKKSNKKSVELSQVVSDDILNSILKDETKQKFFNFENKIVDLFLLFSQADSAVKRQFAKIKVLKKIMKVLPELPDQIVAKMLKSIKNISLDPNTLYGLEKSFAIATLIPFLARRDGNKTLLGEIHNQVLTTLYHLCRVNRNRQEEAAAQGIIPHLKEFIRENSPLKQFALQIICGMSHASKTTRNHLWKNDGINFYMELMNLPYWNTIALDSISVWLVHDKHRVENALLQKNHIQTLISLFDSTNESSLKSMLESFERILRSKKINKLLGELGLVEKIIKSLSHPDAQVRINLLKMLFLLYQHHNNPSKMISDYNLLEIIKDLKEKDNGVIVTDMASRFLNAANSNSIL</sequence>
<dbReference type="InterPro" id="IPR000719">
    <property type="entry name" value="Prot_kinase_dom"/>
</dbReference>
<keyword evidence="3 4" id="KW-0067">ATP-binding</keyword>
<feature type="compositionally biased region" description="Basic and acidic residues" evidence="5">
    <location>
        <begin position="1"/>
        <end position="12"/>
    </location>
</feature>
<dbReference type="SMART" id="SM00220">
    <property type="entry name" value="S_TKc"/>
    <property type="match status" value="1"/>
</dbReference>
<dbReference type="GO" id="GO:0004674">
    <property type="term" value="F:protein serine/threonine kinase activity"/>
    <property type="evidence" value="ECO:0007669"/>
    <property type="project" value="UniProtKB-EC"/>
</dbReference>
<dbReference type="PROSITE" id="PS00107">
    <property type="entry name" value="PROTEIN_KINASE_ATP"/>
    <property type="match status" value="1"/>
</dbReference>
<dbReference type="InterPro" id="IPR011989">
    <property type="entry name" value="ARM-like"/>
</dbReference>
<dbReference type="InterPro" id="IPR011009">
    <property type="entry name" value="Kinase-like_dom_sf"/>
</dbReference>
<dbReference type="GO" id="GO:0005737">
    <property type="term" value="C:cytoplasm"/>
    <property type="evidence" value="ECO:0007669"/>
    <property type="project" value="TreeGrafter"/>
</dbReference>
<feature type="binding site" evidence="4">
    <location>
        <position position="54"/>
    </location>
    <ligand>
        <name>ATP</name>
        <dbReference type="ChEBI" id="CHEBI:30616"/>
    </ligand>
</feature>
<dbReference type="PROSITE" id="PS50011">
    <property type="entry name" value="PROTEIN_KINASE_DOM"/>
    <property type="match status" value="1"/>
</dbReference>
<gene>
    <name evidence="7" type="ORF">M0811_10101</name>
</gene>
<feature type="domain" description="Protein kinase" evidence="6">
    <location>
        <begin position="25"/>
        <end position="276"/>
    </location>
</feature>
<evidence type="ECO:0000256" key="3">
    <source>
        <dbReference type="ARBA" id="ARBA00022840"/>
    </source>
</evidence>
<evidence type="ECO:0000259" key="6">
    <source>
        <dbReference type="PROSITE" id="PS50011"/>
    </source>
</evidence>
<accession>A0A9Q0LF47</accession>
<dbReference type="GO" id="GO:0005524">
    <property type="term" value="F:ATP binding"/>
    <property type="evidence" value="ECO:0007669"/>
    <property type="project" value="UniProtKB-UniRule"/>
</dbReference>
<proteinExistence type="predicted"/>
<dbReference type="EC" id="2.7.11.1" evidence="1"/>
<dbReference type="Gene3D" id="1.25.10.10">
    <property type="entry name" value="Leucine-rich Repeat Variant"/>
    <property type="match status" value="3"/>
</dbReference>
<dbReference type="PANTHER" id="PTHR48012:SF26">
    <property type="entry name" value="SERINE_THREONINE-PROTEIN KINASE DDB_G0283821-RELATED"/>
    <property type="match status" value="1"/>
</dbReference>
<protein>
    <recommendedName>
        <fullName evidence="1">non-specific serine/threonine protein kinase</fullName>
        <ecNumber evidence="1">2.7.11.1</ecNumber>
    </recommendedName>
</protein>
<reference evidence="7" key="1">
    <citation type="submission" date="2022-10" db="EMBL/GenBank/DDBJ databases">
        <title>Novel sulphate-reducing endosymbionts in the free-living metamonad Anaeramoeba.</title>
        <authorList>
            <person name="Jerlstrom-Hultqvist J."/>
            <person name="Cepicka I."/>
            <person name="Gallot-Lavallee L."/>
            <person name="Salas-Leiva D."/>
            <person name="Curtis B.A."/>
            <person name="Zahonova K."/>
            <person name="Pipaliya S."/>
            <person name="Dacks J."/>
            <person name="Roger A.J."/>
        </authorList>
    </citation>
    <scope>NUCLEOTIDE SEQUENCE</scope>
    <source>
        <strain evidence="7">BMAN</strain>
    </source>
</reference>
<dbReference type="SUPFAM" id="SSF48371">
    <property type="entry name" value="ARM repeat"/>
    <property type="match status" value="1"/>
</dbReference>
<dbReference type="SUPFAM" id="SSF56112">
    <property type="entry name" value="Protein kinase-like (PK-like)"/>
    <property type="match status" value="1"/>
</dbReference>
<dbReference type="OrthoDB" id="8693905at2759"/>
<dbReference type="EMBL" id="JAPDFW010000086">
    <property type="protein sequence ID" value="KAJ5071692.1"/>
    <property type="molecule type" value="Genomic_DNA"/>
</dbReference>
<evidence type="ECO:0000256" key="2">
    <source>
        <dbReference type="ARBA" id="ARBA00022741"/>
    </source>
</evidence>
<dbReference type="AlphaFoldDB" id="A0A9Q0LF47"/>
<feature type="compositionally biased region" description="Basic and acidic residues" evidence="5">
    <location>
        <begin position="334"/>
        <end position="344"/>
    </location>
</feature>
<feature type="region of interest" description="Disordered" evidence="5">
    <location>
        <begin position="1"/>
        <end position="20"/>
    </location>
</feature>